<dbReference type="SUPFAM" id="SSF52540">
    <property type="entry name" value="P-loop containing nucleoside triphosphate hydrolases"/>
    <property type="match status" value="1"/>
</dbReference>
<dbReference type="AlphaFoldDB" id="A0A6A4M6J2"/>
<keyword evidence="5" id="KW-0067">ATP-binding</keyword>
<evidence type="ECO:0000256" key="7">
    <source>
        <dbReference type="ARBA" id="ARBA00023136"/>
    </source>
</evidence>
<dbReference type="InterPro" id="IPR036640">
    <property type="entry name" value="ABC1_TM_sf"/>
</dbReference>
<feature type="domain" description="AAA+ ATPase" evidence="9">
    <location>
        <begin position="145"/>
        <end position="288"/>
    </location>
</feature>
<gene>
    <name evidence="10" type="ORF">C3L33_05715</name>
</gene>
<comment type="caution">
    <text evidence="10">The sequence shown here is derived from an EMBL/GenBank/DDBJ whole genome shotgun (WGS) entry which is preliminary data.</text>
</comment>
<evidence type="ECO:0000256" key="3">
    <source>
        <dbReference type="ARBA" id="ARBA00022692"/>
    </source>
</evidence>
<proteinExistence type="inferred from homology"/>
<evidence type="ECO:0000256" key="4">
    <source>
        <dbReference type="ARBA" id="ARBA00022741"/>
    </source>
</evidence>
<comment type="similarity">
    <text evidence="1">Belongs to the ABC transporter superfamily. ABCC family. Conjugate transporter (TC 3.A.1.208) subfamily.</text>
</comment>
<keyword evidence="6" id="KW-1133">Transmembrane helix</keyword>
<dbReference type="PANTHER" id="PTHR24223">
    <property type="entry name" value="ATP-BINDING CASSETTE SUB-FAMILY C"/>
    <property type="match status" value="1"/>
</dbReference>
<dbReference type="GO" id="GO:0005524">
    <property type="term" value="F:ATP binding"/>
    <property type="evidence" value="ECO:0007669"/>
    <property type="project" value="UniProtKB-KW"/>
</dbReference>
<evidence type="ECO:0000256" key="6">
    <source>
        <dbReference type="ARBA" id="ARBA00022989"/>
    </source>
</evidence>
<dbReference type="InterPro" id="IPR003593">
    <property type="entry name" value="AAA+_ATPase"/>
</dbReference>
<evidence type="ECO:0000256" key="2">
    <source>
        <dbReference type="ARBA" id="ARBA00012191"/>
    </source>
</evidence>
<dbReference type="GO" id="GO:0016887">
    <property type="term" value="F:ATP hydrolysis activity"/>
    <property type="evidence" value="ECO:0007669"/>
    <property type="project" value="InterPro"/>
</dbReference>
<dbReference type="SUPFAM" id="SSF90123">
    <property type="entry name" value="ABC transporter transmembrane region"/>
    <property type="match status" value="1"/>
</dbReference>
<evidence type="ECO:0000256" key="5">
    <source>
        <dbReference type="ARBA" id="ARBA00022840"/>
    </source>
</evidence>
<evidence type="ECO:0000259" key="9">
    <source>
        <dbReference type="SMART" id="SM00382"/>
    </source>
</evidence>
<evidence type="ECO:0000313" key="10">
    <source>
        <dbReference type="EMBL" id="KAE9462377.1"/>
    </source>
</evidence>
<dbReference type="PANTHER" id="PTHR24223:SF462">
    <property type="entry name" value="ABC-TYPE XENOBIOTIC TRANSPORTER"/>
    <property type="match status" value="1"/>
</dbReference>
<dbReference type="EC" id="7.6.2.2" evidence="2"/>
<dbReference type="InterPro" id="IPR050173">
    <property type="entry name" value="ABC_transporter_C-like"/>
</dbReference>
<organism evidence="10">
    <name type="scientific">Rhododendron williamsianum</name>
    <dbReference type="NCBI Taxonomy" id="262921"/>
    <lineage>
        <taxon>Eukaryota</taxon>
        <taxon>Viridiplantae</taxon>
        <taxon>Streptophyta</taxon>
        <taxon>Embryophyta</taxon>
        <taxon>Tracheophyta</taxon>
        <taxon>Spermatophyta</taxon>
        <taxon>Magnoliopsida</taxon>
        <taxon>eudicotyledons</taxon>
        <taxon>Gunneridae</taxon>
        <taxon>Pentapetalae</taxon>
        <taxon>asterids</taxon>
        <taxon>Ericales</taxon>
        <taxon>Ericaceae</taxon>
        <taxon>Ericoideae</taxon>
        <taxon>Rhodoreae</taxon>
        <taxon>Rhododendron</taxon>
    </lineage>
</organism>
<dbReference type="OrthoDB" id="6500128at2759"/>
<name>A0A6A4M6J2_9ERIC</name>
<dbReference type="GO" id="GO:0016020">
    <property type="term" value="C:membrane"/>
    <property type="evidence" value="ECO:0007669"/>
    <property type="project" value="InterPro"/>
</dbReference>
<dbReference type="SMART" id="SM00382">
    <property type="entry name" value="AAA"/>
    <property type="match status" value="1"/>
</dbReference>
<dbReference type="Gene3D" id="3.40.50.300">
    <property type="entry name" value="P-loop containing nucleotide triphosphate hydrolases"/>
    <property type="match status" value="2"/>
</dbReference>
<accession>A0A6A4M6J2</accession>
<evidence type="ECO:0000256" key="1">
    <source>
        <dbReference type="ARBA" id="ARBA00009726"/>
    </source>
</evidence>
<reference evidence="10" key="1">
    <citation type="journal article" date="2019" name="Genome Biol. Evol.">
        <title>The Rhododendron genome and chromosomal organization provide insight into shared whole-genome duplications across the heath family (Ericaceae).</title>
        <authorList>
            <person name="Soza V.L."/>
            <person name="Lindsley D."/>
            <person name="Waalkes A."/>
            <person name="Ramage E."/>
            <person name="Patwardhan R.P."/>
            <person name="Burton J.N."/>
            <person name="Adey A."/>
            <person name="Kumar A."/>
            <person name="Qiu R."/>
            <person name="Shendure J."/>
            <person name="Hall B."/>
        </authorList>
    </citation>
    <scope>NUCLEOTIDE SEQUENCE</scope>
    <source>
        <strain evidence="10">RSF 1966-606</strain>
    </source>
</reference>
<dbReference type="EMBL" id="QEFC01000801">
    <property type="protein sequence ID" value="KAE9462377.1"/>
    <property type="molecule type" value="Genomic_DNA"/>
</dbReference>
<keyword evidence="3" id="KW-0812">Transmembrane</keyword>
<dbReference type="Pfam" id="PF00005">
    <property type="entry name" value="ABC_tran"/>
    <property type="match status" value="1"/>
</dbReference>
<feature type="non-terminal residue" evidence="10">
    <location>
        <position position="1"/>
    </location>
</feature>
<dbReference type="Gene3D" id="1.20.1560.10">
    <property type="entry name" value="ABC transporter type 1, transmembrane domain"/>
    <property type="match status" value="1"/>
</dbReference>
<dbReference type="InterPro" id="IPR027417">
    <property type="entry name" value="P-loop_NTPase"/>
</dbReference>
<protein>
    <recommendedName>
        <fullName evidence="2">ABC-type xenobiotic transporter</fullName>
        <ecNumber evidence="2">7.6.2.2</ecNumber>
    </recommendedName>
</protein>
<comment type="catalytic activity">
    <reaction evidence="8">
        <text>ATP + H2O + xenobioticSide 1 = ADP + phosphate + xenobioticSide 2.</text>
        <dbReference type="EC" id="7.6.2.2"/>
    </reaction>
</comment>
<sequence length="293" mass="32116">MRIDGTTKSSVASHLAEFVAGAVTIRAFGEEDQFFLENFQLIDVNPSSSLHKFSANEWLFQCLEILCAIVLSCSALVITFLSNDASKSGFIGMAPSYGLSLNTFHSPELAGICDVLYKEQNGVEQVRYQPNSPLVLRGISCVFEGGDKIGLLGRTGSGKTTLINALFRHVEPTEGSIIVDGTNISTLGLHDLRSHFGFHKIQLSLAVVQDGSNWSMGQRQLFCLGQVLQKRRKILVLDEATASTDNAKDSVIQKIMRMEFADCTVITVAHRIPAMMDSTMVLSISDSERVFIF</sequence>
<keyword evidence="4" id="KW-0547">Nucleotide-binding</keyword>
<dbReference type="InterPro" id="IPR003439">
    <property type="entry name" value="ABC_transporter-like_ATP-bd"/>
</dbReference>
<dbReference type="GO" id="GO:0008559">
    <property type="term" value="F:ABC-type xenobiotic transporter activity"/>
    <property type="evidence" value="ECO:0007669"/>
    <property type="project" value="UniProtKB-EC"/>
</dbReference>
<evidence type="ECO:0000256" key="8">
    <source>
        <dbReference type="ARBA" id="ARBA00034018"/>
    </source>
</evidence>
<keyword evidence="7" id="KW-0472">Membrane</keyword>